<dbReference type="GO" id="GO:0044027">
    <property type="term" value="P:negative regulation of gene expression via chromosomal CpG island methylation"/>
    <property type="evidence" value="ECO:0007669"/>
    <property type="project" value="TreeGrafter"/>
</dbReference>
<dbReference type="Gene3D" id="2.30.280.10">
    <property type="entry name" value="SRA-YDG"/>
    <property type="match status" value="1"/>
</dbReference>
<dbReference type="GO" id="GO:0016567">
    <property type="term" value="P:protein ubiquitination"/>
    <property type="evidence" value="ECO:0007669"/>
    <property type="project" value="TreeGrafter"/>
</dbReference>
<feature type="domain" description="YDG" evidence="3">
    <location>
        <begin position="36"/>
        <end position="182"/>
    </location>
</feature>
<name>A8PBQ3_COPC7</name>
<dbReference type="KEGG" id="cci:CC1G_02705"/>
<comment type="subcellular location">
    <subcellularLocation>
        <location evidence="2">Nucleus</location>
    </subcellularLocation>
</comment>
<dbReference type="GeneID" id="6016874"/>
<dbReference type="InParanoid" id="A8PBQ3"/>
<organism evidence="4 5">
    <name type="scientific">Coprinopsis cinerea (strain Okayama-7 / 130 / ATCC MYA-4618 / FGSC 9003)</name>
    <name type="common">Inky cap fungus</name>
    <name type="synonym">Hormographiella aspergillata</name>
    <dbReference type="NCBI Taxonomy" id="240176"/>
    <lineage>
        <taxon>Eukaryota</taxon>
        <taxon>Fungi</taxon>
        <taxon>Dikarya</taxon>
        <taxon>Basidiomycota</taxon>
        <taxon>Agaricomycotina</taxon>
        <taxon>Agaricomycetes</taxon>
        <taxon>Agaricomycetidae</taxon>
        <taxon>Agaricales</taxon>
        <taxon>Agaricineae</taxon>
        <taxon>Psathyrellaceae</taxon>
        <taxon>Coprinopsis</taxon>
    </lineage>
</organism>
<dbReference type="EMBL" id="AACS02000004">
    <property type="protein sequence ID" value="EAU81689.1"/>
    <property type="molecule type" value="Genomic_DNA"/>
</dbReference>
<dbReference type="OrthoDB" id="2270193at2759"/>
<dbReference type="Pfam" id="PF02182">
    <property type="entry name" value="SAD_SRA"/>
    <property type="match status" value="1"/>
</dbReference>
<dbReference type="RefSeq" id="XP_001840242.1">
    <property type="nucleotide sequence ID" value="XM_001840190.2"/>
</dbReference>
<dbReference type="SMART" id="SM00466">
    <property type="entry name" value="SRA"/>
    <property type="match status" value="1"/>
</dbReference>
<dbReference type="SUPFAM" id="SSF88697">
    <property type="entry name" value="PUA domain-like"/>
    <property type="match status" value="1"/>
</dbReference>
<evidence type="ECO:0000313" key="5">
    <source>
        <dbReference type="Proteomes" id="UP000001861"/>
    </source>
</evidence>
<dbReference type="InterPro" id="IPR015947">
    <property type="entry name" value="PUA-like_sf"/>
</dbReference>
<evidence type="ECO:0000313" key="4">
    <source>
        <dbReference type="EMBL" id="EAU81689.1"/>
    </source>
</evidence>
<sequence length="198" mass="21525">MAMERLRKQFASDPSFLNEGSMGLVASESNPSGRSGHIPGYPVGSIFKSRRDCAKARVHGMNVAGIHGSKHYGAYSICMSGGYEDDTDEGDFIIYTGTGGQVDSYGGTSSQQQDQSFSHPDNAALALNCQNGRPVRVVRGPNSDSPWAPHTGYRYDGLYKVEKAYLAKGKSGYVVCRYELRRLPDQPPIPLKSSIKPL</sequence>
<dbReference type="OMA" id="TRKECAN"/>
<dbReference type="PANTHER" id="PTHR14140">
    <property type="entry name" value="E3 UBIQUITIN-PROTEIN LIGASE UHRF-RELATED"/>
    <property type="match status" value="1"/>
</dbReference>
<comment type="caution">
    <text evidence="4">The sequence shown here is derived from an EMBL/GenBank/DDBJ whole genome shotgun (WGS) entry which is preliminary data.</text>
</comment>
<dbReference type="eggNOG" id="ENOG502QRDQ">
    <property type="taxonomic scope" value="Eukaryota"/>
</dbReference>
<evidence type="ECO:0000256" key="2">
    <source>
        <dbReference type="PROSITE-ProRule" id="PRU00358"/>
    </source>
</evidence>
<proteinExistence type="predicted"/>
<accession>A8PBQ3</accession>
<dbReference type="AlphaFoldDB" id="A8PBQ3"/>
<dbReference type="VEuPathDB" id="FungiDB:CC1G_02705"/>
<keyword evidence="1 2" id="KW-0539">Nucleus</keyword>
<dbReference type="PROSITE" id="PS51015">
    <property type="entry name" value="YDG"/>
    <property type="match status" value="1"/>
</dbReference>
<reference evidence="4 5" key="1">
    <citation type="journal article" date="2010" name="Proc. Natl. Acad. Sci. U.S.A.">
        <title>Insights into evolution of multicellular fungi from the assembled chromosomes of the mushroom Coprinopsis cinerea (Coprinus cinereus).</title>
        <authorList>
            <person name="Stajich J.E."/>
            <person name="Wilke S.K."/>
            <person name="Ahren D."/>
            <person name="Au C.H."/>
            <person name="Birren B.W."/>
            <person name="Borodovsky M."/>
            <person name="Burns C."/>
            <person name="Canback B."/>
            <person name="Casselton L.A."/>
            <person name="Cheng C.K."/>
            <person name="Deng J."/>
            <person name="Dietrich F.S."/>
            <person name="Fargo D.C."/>
            <person name="Farman M.L."/>
            <person name="Gathman A.C."/>
            <person name="Goldberg J."/>
            <person name="Guigo R."/>
            <person name="Hoegger P.J."/>
            <person name="Hooker J.B."/>
            <person name="Huggins A."/>
            <person name="James T.Y."/>
            <person name="Kamada T."/>
            <person name="Kilaru S."/>
            <person name="Kodira C."/>
            <person name="Kues U."/>
            <person name="Kupfer D."/>
            <person name="Kwan H.S."/>
            <person name="Lomsadze A."/>
            <person name="Li W."/>
            <person name="Lilly W.W."/>
            <person name="Ma L.J."/>
            <person name="Mackey A.J."/>
            <person name="Manning G."/>
            <person name="Martin F."/>
            <person name="Muraguchi H."/>
            <person name="Natvig D.O."/>
            <person name="Palmerini H."/>
            <person name="Ramesh M.A."/>
            <person name="Rehmeyer C.J."/>
            <person name="Roe B.A."/>
            <person name="Shenoy N."/>
            <person name="Stanke M."/>
            <person name="Ter-Hovhannisyan V."/>
            <person name="Tunlid A."/>
            <person name="Velagapudi R."/>
            <person name="Vision T.J."/>
            <person name="Zeng Q."/>
            <person name="Zolan M.E."/>
            <person name="Pukkila P.J."/>
        </authorList>
    </citation>
    <scope>NUCLEOTIDE SEQUENCE [LARGE SCALE GENOMIC DNA]</scope>
    <source>
        <strain evidence="5">Okayama-7 / 130 / ATCC MYA-4618 / FGSC 9003</strain>
    </source>
</reference>
<evidence type="ECO:0000256" key="1">
    <source>
        <dbReference type="ARBA" id="ARBA00023242"/>
    </source>
</evidence>
<dbReference type="GO" id="GO:0061630">
    <property type="term" value="F:ubiquitin protein ligase activity"/>
    <property type="evidence" value="ECO:0007669"/>
    <property type="project" value="TreeGrafter"/>
</dbReference>
<dbReference type="InterPro" id="IPR045134">
    <property type="entry name" value="UHRF1/2-like"/>
</dbReference>
<gene>
    <name evidence="4" type="ORF">CC1G_02705</name>
</gene>
<evidence type="ECO:0000259" key="3">
    <source>
        <dbReference type="PROSITE" id="PS51015"/>
    </source>
</evidence>
<keyword evidence="5" id="KW-1185">Reference proteome</keyword>
<dbReference type="InterPro" id="IPR003105">
    <property type="entry name" value="SRA_YDG"/>
</dbReference>
<dbReference type="InterPro" id="IPR036987">
    <property type="entry name" value="SRA-YDG_sf"/>
</dbReference>
<dbReference type="PANTHER" id="PTHR14140:SF27">
    <property type="entry name" value="OS04G0289800 PROTEIN"/>
    <property type="match status" value="1"/>
</dbReference>
<dbReference type="Proteomes" id="UP000001861">
    <property type="component" value="Unassembled WGS sequence"/>
</dbReference>
<protein>
    <recommendedName>
        <fullName evidence="3">YDG domain-containing protein</fullName>
    </recommendedName>
</protein>
<dbReference type="GO" id="GO:0005634">
    <property type="term" value="C:nucleus"/>
    <property type="evidence" value="ECO:0007669"/>
    <property type="project" value="UniProtKB-SubCell"/>
</dbReference>